<dbReference type="EMBL" id="CP019943">
    <property type="protein sequence ID" value="AQU89559.1"/>
    <property type="molecule type" value="Genomic_DNA"/>
</dbReference>
<protein>
    <submittedName>
        <fullName evidence="1">Uncharacterized protein</fullName>
    </submittedName>
</protein>
<gene>
    <name evidence="1" type="ORF">BW244_0141</name>
</gene>
<evidence type="ECO:0000313" key="1">
    <source>
        <dbReference type="EMBL" id="AQU89559.1"/>
    </source>
</evidence>
<accession>A0A1U9RS06</accession>
<dbReference type="AlphaFoldDB" id="A0A1U9RS06"/>
<reference evidence="1 2" key="1">
    <citation type="submission" date="2017-02" db="EMBL/GenBank/DDBJ databases">
        <title>Complete Genome of Candidatus Carsonella ruddii strain BC, a Nutritional Endosymbiont of Bactericera cockerelli.</title>
        <authorList>
            <person name="Riley A.B."/>
            <person name="Kim D.H."/>
            <person name="Hansen A.K."/>
        </authorList>
    </citation>
    <scope>NUCLEOTIDE SEQUENCE [LARGE SCALE GENOMIC DNA]</scope>
    <source>
        <strain evidence="1 2">BC</strain>
    </source>
</reference>
<proteinExistence type="predicted"/>
<evidence type="ECO:0000313" key="2">
    <source>
        <dbReference type="Proteomes" id="UP000189666"/>
    </source>
</evidence>
<dbReference type="RefSeq" id="WP_211118396.1">
    <property type="nucleotide sequence ID" value="NZ_CP019943.1"/>
</dbReference>
<name>A0A1U9RS06_CARRU</name>
<dbReference type="Proteomes" id="UP000189666">
    <property type="component" value="Chromosome"/>
</dbReference>
<sequence>MKKKFVFLIYNKINCVSNFYNYLTQINLKIELFKIKSINKNHLKIIFINDSYFKINQFLKSLSKCLNLNKIYIFKNIKKIIYKNIFNKIKIKFYKNFIFLNFINKYLFFYNSKKKNYVLSILNNFLNYKNIL</sequence>
<organism evidence="1 2">
    <name type="scientific">Carsonella ruddii</name>
    <dbReference type="NCBI Taxonomy" id="114186"/>
    <lineage>
        <taxon>Bacteria</taxon>
        <taxon>Pseudomonadati</taxon>
        <taxon>Pseudomonadota</taxon>
        <taxon>Gammaproteobacteria</taxon>
        <taxon>Oceanospirillales</taxon>
        <taxon>Halomonadaceae</taxon>
        <taxon>Zymobacter group</taxon>
        <taxon>Candidatus Carsonella</taxon>
    </lineage>
</organism>